<organism evidence="1 2">
    <name type="scientific">Granulicella mallensis</name>
    <dbReference type="NCBI Taxonomy" id="940614"/>
    <lineage>
        <taxon>Bacteria</taxon>
        <taxon>Pseudomonadati</taxon>
        <taxon>Acidobacteriota</taxon>
        <taxon>Terriglobia</taxon>
        <taxon>Terriglobales</taxon>
        <taxon>Acidobacteriaceae</taxon>
        <taxon>Granulicella</taxon>
    </lineage>
</organism>
<accession>A0A7W7ZRP2</accession>
<protein>
    <submittedName>
        <fullName evidence="1">Uncharacterized protein</fullName>
    </submittedName>
</protein>
<evidence type="ECO:0000313" key="2">
    <source>
        <dbReference type="Proteomes" id="UP000584867"/>
    </source>
</evidence>
<dbReference type="RefSeq" id="WP_184256521.1">
    <property type="nucleotide sequence ID" value="NZ_JACHIO010000011.1"/>
</dbReference>
<sequence>MESRLHEDKPNTRAKSHVADEIHHAVENRVGSDMDLYHYAVGFAWWRGNSLIVSISVDSVKKDTDGSAAGNSNKIVGHCYGAIVDTKENRLARLVSDKKLRKEYGGHCE</sequence>
<evidence type="ECO:0000313" key="1">
    <source>
        <dbReference type="EMBL" id="MBB5064543.1"/>
    </source>
</evidence>
<reference evidence="1 2" key="1">
    <citation type="submission" date="2020-08" db="EMBL/GenBank/DDBJ databases">
        <title>Genomic Encyclopedia of Type Strains, Phase IV (KMG-V): Genome sequencing to study the core and pangenomes of soil and plant-associated prokaryotes.</title>
        <authorList>
            <person name="Whitman W."/>
        </authorList>
    </citation>
    <scope>NUCLEOTIDE SEQUENCE [LARGE SCALE GENOMIC DNA]</scope>
    <source>
        <strain evidence="1 2">X5P3</strain>
    </source>
</reference>
<dbReference type="EMBL" id="JACHIO010000011">
    <property type="protein sequence ID" value="MBB5064543.1"/>
    <property type="molecule type" value="Genomic_DNA"/>
</dbReference>
<comment type="caution">
    <text evidence="1">The sequence shown here is derived from an EMBL/GenBank/DDBJ whole genome shotgun (WGS) entry which is preliminary data.</text>
</comment>
<gene>
    <name evidence="1" type="ORF">HDF15_002901</name>
</gene>
<name>A0A7W7ZRP2_9BACT</name>
<proteinExistence type="predicted"/>
<dbReference type="Proteomes" id="UP000584867">
    <property type="component" value="Unassembled WGS sequence"/>
</dbReference>
<dbReference type="AlphaFoldDB" id="A0A7W7ZRP2"/>